<accession>B0X5E9</accession>
<evidence type="ECO:0000313" key="2">
    <source>
        <dbReference type="EMBL" id="EDS40834.1"/>
    </source>
</evidence>
<feature type="region of interest" description="Disordered" evidence="1">
    <location>
        <begin position="225"/>
        <end position="252"/>
    </location>
</feature>
<dbReference type="OrthoDB" id="30195at2759"/>
<dbReference type="HOGENOM" id="CLU_903867_0_0_1"/>
<gene>
    <name evidence="3" type="primary">6047870</name>
    <name evidence="2" type="ORF">CpipJ_CPIJ014570</name>
</gene>
<dbReference type="EMBL" id="DS232376">
    <property type="protein sequence ID" value="EDS40834.1"/>
    <property type="molecule type" value="Genomic_DNA"/>
</dbReference>
<dbReference type="STRING" id="7176.B0X5E9"/>
<dbReference type="AlphaFoldDB" id="B0X5E9"/>
<dbReference type="VEuPathDB" id="VectorBase:CPIJ014570"/>
<dbReference type="InParanoid" id="B0X5E9"/>
<evidence type="ECO:0000313" key="3">
    <source>
        <dbReference type="EnsemblMetazoa" id="CPIJ014570-PA"/>
    </source>
</evidence>
<dbReference type="KEGG" id="cqu:CpipJ_CPIJ014570"/>
<evidence type="ECO:0000313" key="4">
    <source>
        <dbReference type="Proteomes" id="UP000002320"/>
    </source>
</evidence>
<feature type="compositionally biased region" description="Basic and acidic residues" evidence="1">
    <location>
        <begin position="243"/>
        <end position="252"/>
    </location>
</feature>
<dbReference type="EnsemblMetazoa" id="CPIJ014570-RA">
    <property type="protein sequence ID" value="CPIJ014570-PA"/>
    <property type="gene ID" value="CPIJ014570"/>
</dbReference>
<feature type="compositionally biased region" description="Polar residues" evidence="1">
    <location>
        <begin position="229"/>
        <end position="242"/>
    </location>
</feature>
<dbReference type="Proteomes" id="UP000002320">
    <property type="component" value="Unassembled WGS sequence"/>
</dbReference>
<sequence>MCSMSKTSTSDGLSACRLCLWMDVVQLPTAVLDLKKLQSSLVRLHRKVDPCRLAPGSQLHRNIRVPAHVRAERFVMSHLAGYPSRGQYQPVRLTGTTSTDDERTTDSAFLVLFVRSNEQFPELESVLFKNQLKQEKASSRRRGQKPVVVLREPVASFQCKEHEAAQDANADDGQRVGGIFGQCGLEDAQDGRDSDGGPAGELVANGGWRGRLEVFRDKAEEYGPFAAAGTSQRGRGNSAQRVQQERARSDSADRIPEQYISALLMEIPTLMHHTSQLMALGSENLLANFRTCLGIIEYWVQHANSVSK</sequence>
<reference evidence="2" key="1">
    <citation type="submission" date="2007-03" db="EMBL/GenBank/DDBJ databases">
        <title>Annotation of Culex pipiens quinquefasciatus.</title>
        <authorList>
            <consortium name="The Broad Institute Genome Sequencing Platform"/>
            <person name="Atkinson P.W."/>
            <person name="Hemingway J."/>
            <person name="Christensen B.M."/>
            <person name="Higgs S."/>
            <person name="Kodira C."/>
            <person name="Hannick L."/>
            <person name="Megy K."/>
            <person name="O'Leary S."/>
            <person name="Pearson M."/>
            <person name="Haas B.J."/>
            <person name="Mauceli E."/>
            <person name="Wortman J.R."/>
            <person name="Lee N.H."/>
            <person name="Guigo R."/>
            <person name="Stanke M."/>
            <person name="Alvarado L."/>
            <person name="Amedeo P."/>
            <person name="Antoine C.H."/>
            <person name="Arensburger P."/>
            <person name="Bidwell S.L."/>
            <person name="Crawford M."/>
            <person name="Camaro F."/>
            <person name="Devon K."/>
            <person name="Engels R."/>
            <person name="Hammond M."/>
            <person name="Howarth C."/>
            <person name="Koehrsen M."/>
            <person name="Lawson D."/>
            <person name="Montgomery P."/>
            <person name="Nene V."/>
            <person name="Nusbaum C."/>
            <person name="Puiu D."/>
            <person name="Romero-Severson J."/>
            <person name="Severson D.W."/>
            <person name="Shumway M."/>
            <person name="Sisk P."/>
            <person name="Stolte C."/>
            <person name="Zeng Q."/>
            <person name="Eisenstadt E."/>
            <person name="Fraser-Liggett C."/>
            <person name="Strausberg R."/>
            <person name="Galagan J."/>
            <person name="Birren B."/>
            <person name="Collins F.H."/>
        </authorList>
    </citation>
    <scope>NUCLEOTIDE SEQUENCE [LARGE SCALE GENOMIC DNA]</scope>
    <source>
        <strain evidence="2">JHB</strain>
    </source>
</reference>
<protein>
    <submittedName>
        <fullName evidence="2 3">Uncharacterized protein</fullName>
    </submittedName>
</protein>
<proteinExistence type="predicted"/>
<organism>
    <name type="scientific">Culex quinquefasciatus</name>
    <name type="common">Southern house mosquito</name>
    <name type="synonym">Culex pungens</name>
    <dbReference type="NCBI Taxonomy" id="7176"/>
    <lineage>
        <taxon>Eukaryota</taxon>
        <taxon>Metazoa</taxon>
        <taxon>Ecdysozoa</taxon>
        <taxon>Arthropoda</taxon>
        <taxon>Hexapoda</taxon>
        <taxon>Insecta</taxon>
        <taxon>Pterygota</taxon>
        <taxon>Neoptera</taxon>
        <taxon>Endopterygota</taxon>
        <taxon>Diptera</taxon>
        <taxon>Nematocera</taxon>
        <taxon>Culicoidea</taxon>
        <taxon>Culicidae</taxon>
        <taxon>Culicinae</taxon>
        <taxon>Culicini</taxon>
        <taxon>Culex</taxon>
        <taxon>Culex</taxon>
    </lineage>
</organism>
<reference evidence="3" key="2">
    <citation type="submission" date="2020-05" db="UniProtKB">
        <authorList>
            <consortium name="EnsemblMetazoa"/>
        </authorList>
    </citation>
    <scope>IDENTIFICATION</scope>
    <source>
        <strain evidence="3">JHB</strain>
    </source>
</reference>
<dbReference type="VEuPathDB" id="VectorBase:CQUJHB009211"/>
<evidence type="ECO:0000256" key="1">
    <source>
        <dbReference type="SAM" id="MobiDB-lite"/>
    </source>
</evidence>
<keyword evidence="4" id="KW-1185">Reference proteome</keyword>
<name>B0X5E9_CULQU</name>